<protein>
    <submittedName>
        <fullName evidence="1">Uncharacterized protein</fullName>
    </submittedName>
</protein>
<proteinExistence type="predicted"/>
<name>A0A381V9S4_9ZZZZ</name>
<dbReference type="EMBL" id="UINC01008235">
    <property type="protein sequence ID" value="SVA37100.1"/>
    <property type="molecule type" value="Genomic_DNA"/>
</dbReference>
<evidence type="ECO:0000313" key="1">
    <source>
        <dbReference type="EMBL" id="SVA37100.1"/>
    </source>
</evidence>
<sequence length="725" mass="75964">MHRVINNMKIVRLFSFIILIGAYLSADSNSGNLPAPIPIDFGVNYDMRSDSTICESCNQEYDAEVMGASCCDEATFFNSIFTCEVLETTYLWNCSGCTCTEDDSSWTTDFGCMDEIACNYNSDAIWDDTCLFTDGNCQTCIAGEVMDNDDDGDNVCNEDEIVGCQDNSACNYNSDATEDDGSCEYAMENYDCDGNCTAGEDCGGECGGSAEVDECGVCGGDGIPAGACDCDGNVDLGCGCGEAGPSGCDNECGSTVEVDECGECGGDGSSCGGEEITDGCDLPDSETTGYLHLTSEGSVLYKSLYAIGGFQFDVDGATINSGSGGDMAANGLLGNALGTTFLAFSLSGGTIPAGCGTLVNLDLSGDATGLYNIVVSDATGSQLYFEYYEGEIPGCTDMDACNYNADATEDDGSCEYAMENYDCDGNCTLETDCAGECGGSAEVDECGECGGDGIPDGACDCAGNIDLGCGCGEAGPSGCDNECGSTAEVDECGECGGDGMTECPDGSMECDASDCEEEPSEIDYTLILDNHHNLVSFYSLPEEVGIAGIMSGLGDNVISVMTEGESAANLDGVWIGSLIEFSAEKGFWISINNFPDNLSVIGIDMDPDRMYELHDGANLISFPDSGSTDLSSAIPDDVEHLFTAILTEGISAMNLDNGWIGSLTGFQGGVGYWVIVEEDLSFSYNTEDLLERSVYSFLEKLPNEVGFNVAQSSRQAFYYVDGIKL</sequence>
<accession>A0A381V9S4</accession>
<dbReference type="AlphaFoldDB" id="A0A381V9S4"/>
<feature type="non-terminal residue" evidence="1">
    <location>
        <position position="725"/>
    </location>
</feature>
<gene>
    <name evidence="1" type="ORF">METZ01_LOCUS89954</name>
</gene>
<organism evidence="1">
    <name type="scientific">marine metagenome</name>
    <dbReference type="NCBI Taxonomy" id="408172"/>
    <lineage>
        <taxon>unclassified sequences</taxon>
        <taxon>metagenomes</taxon>
        <taxon>ecological metagenomes</taxon>
    </lineage>
</organism>
<reference evidence="1" key="1">
    <citation type="submission" date="2018-05" db="EMBL/GenBank/DDBJ databases">
        <authorList>
            <person name="Lanie J.A."/>
            <person name="Ng W.-L."/>
            <person name="Kazmierczak K.M."/>
            <person name="Andrzejewski T.M."/>
            <person name="Davidsen T.M."/>
            <person name="Wayne K.J."/>
            <person name="Tettelin H."/>
            <person name="Glass J.I."/>
            <person name="Rusch D."/>
            <person name="Podicherti R."/>
            <person name="Tsui H.-C.T."/>
            <person name="Winkler M.E."/>
        </authorList>
    </citation>
    <scope>NUCLEOTIDE SEQUENCE</scope>
</reference>